<reference evidence="2" key="1">
    <citation type="submission" date="2019-03" db="EMBL/GenBank/DDBJ databases">
        <authorList>
            <person name="Bockoven R."/>
            <person name="Gutierrez J."/>
            <person name="Newkirk H."/>
            <person name="Liu M."/>
            <person name="Ramsey J."/>
            <person name="Cahill J."/>
        </authorList>
    </citation>
    <scope>NUCLEOTIDE SEQUENCE [LARGE SCALE GENOMIC DNA]</scope>
</reference>
<protein>
    <submittedName>
        <fullName evidence="1">Acyl-CoA N-acetyltransferase superfamily protein</fullName>
    </submittedName>
</protein>
<dbReference type="InterPro" id="IPR016181">
    <property type="entry name" value="Acyl_CoA_acyltransferase"/>
</dbReference>
<sequence length="141" mass="15936">MGSILYENSGELIAWAAEKIGFEPRDDAKAIGWESSGVLRAVTLWDGFSVCDCNIHIASDGSGHWLSRPYLRASFMHPFVQWNMRRVTGLVPSKNSAALRFDLHLGFEREGIIRHALPDDDIIVLGMLRENCRYIPAKYRS</sequence>
<gene>
    <name evidence="1" type="ORF">CPT_Parlo_077</name>
</gene>
<dbReference type="SUPFAM" id="SSF55729">
    <property type="entry name" value="Acyl-CoA N-acyltransferases (Nat)"/>
    <property type="match status" value="1"/>
</dbReference>
<dbReference type="GO" id="GO:0016740">
    <property type="term" value="F:transferase activity"/>
    <property type="evidence" value="ECO:0007669"/>
    <property type="project" value="UniProtKB-KW"/>
</dbReference>
<keyword evidence="1" id="KW-0808">Transferase</keyword>
<name>A0A482MH29_9CAUD</name>
<organism evidence="1 2">
    <name type="scientific">Serratia phage Parlo</name>
    <dbReference type="NCBI Taxonomy" id="2557554"/>
    <lineage>
        <taxon>Viruses</taxon>
        <taxon>Duplodnaviria</taxon>
        <taxon>Heunggongvirae</taxon>
        <taxon>Uroviricota</taxon>
        <taxon>Caudoviricetes</taxon>
        <taxon>Parlovirus</taxon>
        <taxon>Parlovirus parlo</taxon>
    </lineage>
</organism>
<evidence type="ECO:0000313" key="2">
    <source>
        <dbReference type="Proteomes" id="UP000307326"/>
    </source>
</evidence>
<dbReference type="Proteomes" id="UP000307326">
    <property type="component" value="Segment"/>
</dbReference>
<keyword evidence="2" id="KW-1185">Reference proteome</keyword>
<evidence type="ECO:0000313" key="1">
    <source>
        <dbReference type="EMBL" id="QBQ72226.1"/>
    </source>
</evidence>
<accession>A0A482MH29</accession>
<dbReference type="EMBL" id="MK618715">
    <property type="protein sequence ID" value="QBQ72226.1"/>
    <property type="molecule type" value="Genomic_DNA"/>
</dbReference>
<proteinExistence type="predicted"/>
<dbReference type="Gene3D" id="3.40.630.30">
    <property type="match status" value="1"/>
</dbReference>